<dbReference type="EMBL" id="BJXK01000022">
    <property type="protein sequence ID" value="GEM81371.1"/>
    <property type="molecule type" value="Genomic_DNA"/>
</dbReference>
<protein>
    <recommendedName>
        <fullName evidence="3">TsaA-like domain-containing protein</fullName>
    </recommendedName>
</protein>
<dbReference type="InterPro" id="IPR036414">
    <property type="entry name" value="YaeB_N_sf"/>
</dbReference>
<gene>
    <name evidence="4" type="ORF">VSU01S_36160</name>
</gene>
<dbReference type="InterPro" id="IPR040372">
    <property type="entry name" value="YaeB-like"/>
</dbReference>
<evidence type="ECO:0000259" key="3">
    <source>
        <dbReference type="PROSITE" id="PS51668"/>
    </source>
</evidence>
<dbReference type="PROSITE" id="PS01318">
    <property type="entry name" value="TSAA_1"/>
    <property type="match status" value="1"/>
</dbReference>
<dbReference type="Pfam" id="PF01980">
    <property type="entry name" value="TrmO_N"/>
    <property type="match status" value="1"/>
</dbReference>
<evidence type="ECO:0000313" key="4">
    <source>
        <dbReference type="EMBL" id="GEM81371.1"/>
    </source>
</evidence>
<dbReference type="InterPro" id="IPR036413">
    <property type="entry name" value="YaeB-like_sf"/>
</dbReference>
<feature type="domain" description="TsaA-like" evidence="3">
    <location>
        <begin position="6"/>
        <end position="135"/>
    </location>
</feature>
<dbReference type="InterPro" id="IPR023370">
    <property type="entry name" value="TrmO-like_N"/>
</dbReference>
<dbReference type="Proteomes" id="UP000321113">
    <property type="component" value="Unassembled WGS sequence"/>
</dbReference>
<dbReference type="PANTHER" id="PTHR12818:SF0">
    <property type="entry name" value="TRNA (ADENINE(37)-N6)-METHYLTRANSFERASE"/>
    <property type="match status" value="1"/>
</dbReference>
<comment type="similarity">
    <text evidence="2">Belongs to the tRNA methyltransferase O family.</text>
</comment>
<keyword evidence="5" id="KW-1185">Reference proteome</keyword>
<evidence type="ECO:0000313" key="5">
    <source>
        <dbReference type="Proteomes" id="UP000321113"/>
    </source>
</evidence>
<dbReference type="SUPFAM" id="SSF118196">
    <property type="entry name" value="YaeB-like"/>
    <property type="match status" value="1"/>
</dbReference>
<accession>A0A511QVG3</accession>
<name>A0A511QVG3_9VIBR</name>
<dbReference type="PROSITE" id="PS51668">
    <property type="entry name" value="TSAA_2"/>
    <property type="match status" value="1"/>
</dbReference>
<dbReference type="NCBIfam" id="TIGR00104">
    <property type="entry name" value="tRNA_TsaA"/>
    <property type="match status" value="1"/>
</dbReference>
<reference evidence="4 5" key="1">
    <citation type="submission" date="2019-07" db="EMBL/GenBank/DDBJ databases">
        <title>Whole genome shotgun sequence of Vibrio superstes NBRC 103154.</title>
        <authorList>
            <person name="Hosoyama A."/>
            <person name="Uohara A."/>
            <person name="Ohji S."/>
            <person name="Ichikawa N."/>
        </authorList>
    </citation>
    <scope>NUCLEOTIDE SEQUENCE [LARGE SCALE GENOMIC DNA]</scope>
    <source>
        <strain evidence="4 5">NBRC 103154</strain>
    </source>
</reference>
<dbReference type="Gene3D" id="2.40.30.70">
    <property type="entry name" value="YaeB-like"/>
    <property type="match status" value="1"/>
</dbReference>
<evidence type="ECO:0000256" key="1">
    <source>
        <dbReference type="ARBA" id="ARBA00022691"/>
    </source>
</evidence>
<sequence length="145" mass="15914">MMTKSLQYIGEIQTPYISLDECPNNIQPQGPDCQILLSEEFEHGLDGLQVRNNILILYWLADAERDQMIQSGRSETSKGVFALRSPHRPNPIGAAVLPIEAIEGNVITVKGLDCLNGTPLLDIKPATSNSILKTNTDILEKPSTT</sequence>
<dbReference type="InterPro" id="IPR023368">
    <property type="entry name" value="UPF0066_cons_site"/>
</dbReference>
<comment type="caution">
    <text evidence="4">The sequence shown here is derived from an EMBL/GenBank/DDBJ whole genome shotgun (WGS) entry which is preliminary data.</text>
</comment>
<keyword evidence="1" id="KW-0949">S-adenosyl-L-methionine</keyword>
<evidence type="ECO:0000256" key="2">
    <source>
        <dbReference type="ARBA" id="ARBA00033753"/>
    </source>
</evidence>
<proteinExistence type="inferred from homology"/>
<dbReference type="PANTHER" id="PTHR12818">
    <property type="entry name" value="TRNA (ADENINE(37)-N6)-METHYLTRANSFERASE"/>
    <property type="match status" value="1"/>
</dbReference>
<dbReference type="CDD" id="cd09281">
    <property type="entry name" value="UPF0066"/>
    <property type="match status" value="1"/>
</dbReference>
<organism evidence="4 5">
    <name type="scientific">Vibrio superstes NBRC 103154</name>
    <dbReference type="NCBI Taxonomy" id="1219062"/>
    <lineage>
        <taxon>Bacteria</taxon>
        <taxon>Pseudomonadati</taxon>
        <taxon>Pseudomonadota</taxon>
        <taxon>Gammaproteobacteria</taxon>
        <taxon>Vibrionales</taxon>
        <taxon>Vibrionaceae</taxon>
        <taxon>Vibrio</taxon>
    </lineage>
</organism>
<dbReference type="AlphaFoldDB" id="A0A511QVG3"/>